<organism evidence="4 5">
    <name type="scientific">Hyphomicrobium facile</name>
    <dbReference type="NCBI Taxonomy" id="51670"/>
    <lineage>
        <taxon>Bacteria</taxon>
        <taxon>Pseudomonadati</taxon>
        <taxon>Pseudomonadota</taxon>
        <taxon>Alphaproteobacteria</taxon>
        <taxon>Hyphomicrobiales</taxon>
        <taxon>Hyphomicrobiaceae</taxon>
        <taxon>Hyphomicrobium</taxon>
    </lineage>
</organism>
<protein>
    <submittedName>
        <fullName evidence="4">Ribokinase</fullName>
    </submittedName>
</protein>
<keyword evidence="1" id="KW-0808">Transferase</keyword>
<dbReference type="GO" id="GO:0016301">
    <property type="term" value="F:kinase activity"/>
    <property type="evidence" value="ECO:0007669"/>
    <property type="project" value="UniProtKB-KW"/>
</dbReference>
<dbReference type="RefSeq" id="WP_092866981.1">
    <property type="nucleotide sequence ID" value="NZ_FPCH01000002.1"/>
</dbReference>
<dbReference type="InterPro" id="IPR002139">
    <property type="entry name" value="Ribo/fructo_kinase"/>
</dbReference>
<reference evidence="5" key="1">
    <citation type="submission" date="2016-10" db="EMBL/GenBank/DDBJ databases">
        <authorList>
            <person name="Varghese N."/>
            <person name="Submissions S."/>
        </authorList>
    </citation>
    <scope>NUCLEOTIDE SEQUENCE [LARGE SCALE GENOMIC DNA]</scope>
    <source>
        <strain evidence="5">DSM 1565</strain>
    </source>
</reference>
<dbReference type="EMBL" id="FPCH01000002">
    <property type="protein sequence ID" value="SFV32664.1"/>
    <property type="molecule type" value="Genomic_DNA"/>
</dbReference>
<dbReference type="SUPFAM" id="SSF53613">
    <property type="entry name" value="Ribokinase-like"/>
    <property type="match status" value="1"/>
</dbReference>
<keyword evidence="5" id="KW-1185">Reference proteome</keyword>
<dbReference type="Pfam" id="PF00294">
    <property type="entry name" value="PfkB"/>
    <property type="match status" value="1"/>
</dbReference>
<dbReference type="PRINTS" id="PR00990">
    <property type="entry name" value="RIBOKINASE"/>
</dbReference>
<feature type="domain" description="Carbohydrate kinase PfkB" evidence="3">
    <location>
        <begin position="39"/>
        <end position="340"/>
    </location>
</feature>
<proteinExistence type="predicted"/>
<dbReference type="InterPro" id="IPR029056">
    <property type="entry name" value="Ribokinase-like"/>
</dbReference>
<name>A0A1I7NDA8_9HYPH</name>
<dbReference type="AlphaFoldDB" id="A0A1I7NDA8"/>
<keyword evidence="2 4" id="KW-0418">Kinase</keyword>
<gene>
    <name evidence="4" type="ORF">SAMN04488557_1681</name>
</gene>
<sequence length="364" mass="38449">MNVLTIGGAMVDTIVTIASDKIEQVKMRNAESSFLLLEEGHKTEAEEIASSCGGGAVNAAVAASRLGHHTSIIAKIGRDDKGKTILGLLRAEGVDVSWIAVDDREPTGSSVIISSHDRNAAVFTYRGANTKIEANDLPHQAFAGLDLVYVANLSNQSANCYPLVVEHAKSAGALLAVNPGVRQLTARFDDFWHSLKHIDILCVNRAEAQTLMPRLLQSFGDGGAPLIAKNDEPIPPLAKRGLRSGGYEMSLVKFLGTLIELGVGVIVLTDGANGAFIARAQELHYRAAEHVVAAATTGAGDAFSSTFACYLADTQDPGRALSAAAINAASVVKFIDTQTGLLTRAALEREIERASEAPLFSFSI</sequence>
<dbReference type="InterPro" id="IPR011611">
    <property type="entry name" value="PfkB_dom"/>
</dbReference>
<evidence type="ECO:0000256" key="2">
    <source>
        <dbReference type="ARBA" id="ARBA00022777"/>
    </source>
</evidence>
<dbReference type="PANTHER" id="PTHR10584">
    <property type="entry name" value="SUGAR KINASE"/>
    <property type="match status" value="1"/>
</dbReference>
<evidence type="ECO:0000313" key="4">
    <source>
        <dbReference type="EMBL" id="SFV32664.1"/>
    </source>
</evidence>
<evidence type="ECO:0000256" key="1">
    <source>
        <dbReference type="ARBA" id="ARBA00022679"/>
    </source>
</evidence>
<dbReference type="OrthoDB" id="9792663at2"/>
<dbReference type="Gene3D" id="3.40.1190.20">
    <property type="match status" value="1"/>
</dbReference>
<evidence type="ECO:0000259" key="3">
    <source>
        <dbReference type="Pfam" id="PF00294"/>
    </source>
</evidence>
<dbReference type="Proteomes" id="UP000199423">
    <property type="component" value="Unassembled WGS sequence"/>
</dbReference>
<dbReference type="STRING" id="51670.SAMN04488557_1681"/>
<evidence type="ECO:0000313" key="5">
    <source>
        <dbReference type="Proteomes" id="UP000199423"/>
    </source>
</evidence>
<dbReference type="PANTHER" id="PTHR10584:SF166">
    <property type="entry name" value="RIBOKINASE"/>
    <property type="match status" value="1"/>
</dbReference>
<dbReference type="GO" id="GO:0006796">
    <property type="term" value="P:phosphate-containing compound metabolic process"/>
    <property type="evidence" value="ECO:0007669"/>
    <property type="project" value="UniProtKB-ARBA"/>
</dbReference>
<accession>A0A1I7NDA8</accession>